<dbReference type="SUPFAM" id="SSF52833">
    <property type="entry name" value="Thioredoxin-like"/>
    <property type="match status" value="1"/>
</dbReference>
<dbReference type="Gene3D" id="3.40.30.10">
    <property type="entry name" value="Glutaredoxin"/>
    <property type="match status" value="1"/>
</dbReference>
<gene>
    <name evidence="1" type="ORF">DV701_14755</name>
</gene>
<proteinExistence type="predicted"/>
<evidence type="ECO:0000313" key="1">
    <source>
        <dbReference type="EMBL" id="AXH97210.1"/>
    </source>
</evidence>
<dbReference type="Pfam" id="PF05768">
    <property type="entry name" value="Glrx-like"/>
    <property type="match status" value="1"/>
</dbReference>
<dbReference type="InterPro" id="IPR008554">
    <property type="entry name" value="Glutaredoxin-like"/>
</dbReference>
<keyword evidence="2" id="KW-1185">Reference proteome</keyword>
<dbReference type="KEGG" id="orn:DV701_14755"/>
<dbReference type="RefSeq" id="WP_114929339.1">
    <property type="nucleotide sequence ID" value="NZ_CP031229.1"/>
</dbReference>
<evidence type="ECO:0000313" key="2">
    <source>
        <dbReference type="Proteomes" id="UP000253790"/>
    </source>
</evidence>
<sequence length="102" mass="11448">MGWLARLRRPRRPPAEVVVLTRRGCHLCADMEQVVSRVLGAGTARPAHLRIVDLDDAGREDPALLAHYDTLVPVLLVDGVEVARWVVDERDVRAALGRRRRP</sequence>
<dbReference type="EMBL" id="CP031229">
    <property type="protein sequence ID" value="AXH97210.1"/>
    <property type="molecule type" value="Genomic_DNA"/>
</dbReference>
<dbReference type="Proteomes" id="UP000253790">
    <property type="component" value="Chromosome"/>
</dbReference>
<reference evidence="1 2" key="1">
    <citation type="submission" date="2018-07" db="EMBL/GenBank/DDBJ databases">
        <title>Complete genome sequencing of Ornithinimicrobium sp. AMA3305.</title>
        <authorList>
            <person name="Bae J.-W."/>
        </authorList>
    </citation>
    <scope>NUCLEOTIDE SEQUENCE [LARGE SCALE GENOMIC DNA]</scope>
    <source>
        <strain evidence="1 2">AMA3305</strain>
    </source>
</reference>
<dbReference type="OrthoDB" id="8779161at2"/>
<name>A0A345NQA2_9MICO</name>
<dbReference type="InterPro" id="IPR036249">
    <property type="entry name" value="Thioredoxin-like_sf"/>
</dbReference>
<organism evidence="1 2">
    <name type="scientific">Ornithinimicrobium avium</name>
    <dbReference type="NCBI Taxonomy" id="2283195"/>
    <lineage>
        <taxon>Bacteria</taxon>
        <taxon>Bacillati</taxon>
        <taxon>Actinomycetota</taxon>
        <taxon>Actinomycetes</taxon>
        <taxon>Micrococcales</taxon>
        <taxon>Ornithinimicrobiaceae</taxon>
        <taxon>Ornithinimicrobium</taxon>
    </lineage>
</organism>
<dbReference type="AlphaFoldDB" id="A0A345NQA2"/>
<protein>
    <submittedName>
        <fullName evidence="1">Glutaredoxin family protein</fullName>
    </submittedName>
</protein>
<accession>A0A345NQA2</accession>